<evidence type="ECO:0000256" key="1">
    <source>
        <dbReference type="SAM" id="MobiDB-lite"/>
    </source>
</evidence>
<protein>
    <submittedName>
        <fullName evidence="2">Uncharacterized protein</fullName>
    </submittedName>
</protein>
<name>A0A5C2S542_9APHY</name>
<dbReference type="Proteomes" id="UP000313359">
    <property type="component" value="Unassembled WGS sequence"/>
</dbReference>
<evidence type="ECO:0000313" key="2">
    <source>
        <dbReference type="EMBL" id="RPD58762.1"/>
    </source>
</evidence>
<reference evidence="2" key="1">
    <citation type="journal article" date="2018" name="Genome Biol. Evol.">
        <title>Genomics and development of Lentinus tigrinus, a white-rot wood-decaying mushroom with dimorphic fruiting bodies.</title>
        <authorList>
            <person name="Wu B."/>
            <person name="Xu Z."/>
            <person name="Knudson A."/>
            <person name="Carlson A."/>
            <person name="Chen N."/>
            <person name="Kovaka S."/>
            <person name="LaButti K."/>
            <person name="Lipzen A."/>
            <person name="Pennachio C."/>
            <person name="Riley R."/>
            <person name="Schakwitz W."/>
            <person name="Umezawa K."/>
            <person name="Ohm R.A."/>
            <person name="Grigoriev I.V."/>
            <person name="Nagy L.G."/>
            <person name="Gibbons J."/>
            <person name="Hibbett D."/>
        </authorList>
    </citation>
    <scope>NUCLEOTIDE SEQUENCE [LARGE SCALE GENOMIC DNA]</scope>
    <source>
        <strain evidence="2">ALCF2SS1-6</strain>
    </source>
</reference>
<dbReference type="EMBL" id="ML122273">
    <property type="protein sequence ID" value="RPD58762.1"/>
    <property type="molecule type" value="Genomic_DNA"/>
</dbReference>
<sequence>MVSFKLPAFPTFRPRFRRQMTETLSDTLSDALTVLPRGFPIRVHPRPARHTTPQNVGDVAEEIDELYRELKAKIAAREAHSHTTVAAPQGATATGGEPLSPSSSPPSSSPKPSYERSSSKNHDERIANLLNRVAARMSSLALYPIDGTIAKENISHFRVRDLRKLNFLLRKADFPDYLIVHYTRVNPKPVAYVRVLPSFPKDALMFINPDVLEGVGLHPRVAHLHISDDEQITTSYHSSERNAVFTLPLGKQQTVLRSRVMAKMAPAMCTAHQSLQCVATSANDYFNRHIASGRHLPVDYPIFYGMYLPYESIGRNMHTECEHGISGCQEMSPIMLIEDIDSPPVQVMSLEEWRAAPAKREAPFAARPPAVSAM</sequence>
<dbReference type="OrthoDB" id="2753142at2759"/>
<dbReference type="AlphaFoldDB" id="A0A5C2S542"/>
<feature type="region of interest" description="Disordered" evidence="1">
    <location>
        <begin position="78"/>
        <end position="122"/>
    </location>
</feature>
<feature type="compositionally biased region" description="Basic and acidic residues" evidence="1">
    <location>
        <begin position="113"/>
        <end position="122"/>
    </location>
</feature>
<accession>A0A5C2S542</accession>
<organism evidence="2 3">
    <name type="scientific">Lentinus tigrinus ALCF2SS1-6</name>
    <dbReference type="NCBI Taxonomy" id="1328759"/>
    <lineage>
        <taxon>Eukaryota</taxon>
        <taxon>Fungi</taxon>
        <taxon>Dikarya</taxon>
        <taxon>Basidiomycota</taxon>
        <taxon>Agaricomycotina</taxon>
        <taxon>Agaricomycetes</taxon>
        <taxon>Polyporales</taxon>
        <taxon>Polyporaceae</taxon>
        <taxon>Lentinus</taxon>
    </lineage>
</organism>
<evidence type="ECO:0000313" key="3">
    <source>
        <dbReference type="Proteomes" id="UP000313359"/>
    </source>
</evidence>
<gene>
    <name evidence="2" type="ORF">L227DRAFT_576794</name>
</gene>
<keyword evidence="3" id="KW-1185">Reference proteome</keyword>
<proteinExistence type="predicted"/>